<evidence type="ECO:0000313" key="3">
    <source>
        <dbReference type="EMBL" id="MCX2745440.1"/>
    </source>
</evidence>
<dbReference type="GO" id="GO:0003677">
    <property type="term" value="F:DNA binding"/>
    <property type="evidence" value="ECO:0007669"/>
    <property type="project" value="UniProtKB-KW"/>
</dbReference>
<feature type="transmembrane region" description="Helical" evidence="1">
    <location>
        <begin position="94"/>
        <end position="121"/>
    </location>
</feature>
<proteinExistence type="predicted"/>
<accession>A0ABT3RUY1</accession>
<evidence type="ECO:0000259" key="2">
    <source>
        <dbReference type="PROSITE" id="PS50930"/>
    </source>
</evidence>
<dbReference type="SMART" id="SM00850">
    <property type="entry name" value="LytTR"/>
    <property type="match status" value="1"/>
</dbReference>
<keyword evidence="4" id="KW-1185">Reference proteome</keyword>
<name>A0ABT3RUY1_9BACT</name>
<evidence type="ECO:0000256" key="1">
    <source>
        <dbReference type="SAM" id="Phobius"/>
    </source>
</evidence>
<dbReference type="PANTHER" id="PTHR37299:SF1">
    <property type="entry name" value="STAGE 0 SPORULATION PROTEIN A HOMOLOG"/>
    <property type="match status" value="1"/>
</dbReference>
<feature type="transmembrane region" description="Helical" evidence="1">
    <location>
        <begin position="26"/>
        <end position="42"/>
    </location>
</feature>
<dbReference type="Proteomes" id="UP001209885">
    <property type="component" value="Unassembled WGS sequence"/>
</dbReference>
<dbReference type="InterPro" id="IPR046947">
    <property type="entry name" value="LytR-like"/>
</dbReference>
<feature type="transmembrane region" description="Helical" evidence="1">
    <location>
        <begin position="62"/>
        <end position="82"/>
    </location>
</feature>
<dbReference type="InterPro" id="IPR007492">
    <property type="entry name" value="LytTR_DNA-bd_dom"/>
</dbReference>
<organism evidence="3 4">
    <name type="scientific">Mangrovivirga halotolerans</name>
    <dbReference type="NCBI Taxonomy" id="2993936"/>
    <lineage>
        <taxon>Bacteria</taxon>
        <taxon>Pseudomonadati</taxon>
        <taxon>Bacteroidota</taxon>
        <taxon>Cytophagia</taxon>
        <taxon>Cytophagales</taxon>
        <taxon>Mangrovivirgaceae</taxon>
        <taxon>Mangrovivirga</taxon>
    </lineage>
</organism>
<keyword evidence="3" id="KW-0238">DNA-binding</keyword>
<protein>
    <submittedName>
        <fullName evidence="3">LytTR family DNA-binding domain-containing protein</fullName>
    </submittedName>
</protein>
<feature type="domain" description="HTH LytTR-type" evidence="2">
    <location>
        <begin position="177"/>
        <end position="279"/>
    </location>
</feature>
<evidence type="ECO:0000313" key="4">
    <source>
        <dbReference type="Proteomes" id="UP001209885"/>
    </source>
</evidence>
<keyword evidence="1" id="KW-0812">Transmembrane</keyword>
<keyword evidence="1" id="KW-1133">Transmembrane helix</keyword>
<feature type="transmembrane region" description="Helical" evidence="1">
    <location>
        <begin position="141"/>
        <end position="160"/>
    </location>
</feature>
<dbReference type="PROSITE" id="PS50930">
    <property type="entry name" value="HTH_LYTTR"/>
    <property type="match status" value="1"/>
</dbReference>
<dbReference type="RefSeq" id="WP_266058022.1">
    <property type="nucleotide sequence ID" value="NZ_JAPFQN010000010.1"/>
</dbReference>
<reference evidence="3 4" key="1">
    <citation type="submission" date="2022-11" db="EMBL/GenBank/DDBJ databases">
        <title>The characterization of three novel Bacteroidetes species and genomic analysis of their roles in tidal elemental geochemical cycles.</title>
        <authorList>
            <person name="Ma K."/>
        </authorList>
    </citation>
    <scope>NUCLEOTIDE SEQUENCE [LARGE SCALE GENOMIC DNA]</scope>
    <source>
        <strain evidence="3 4">M17</strain>
    </source>
</reference>
<dbReference type="PANTHER" id="PTHR37299">
    <property type="entry name" value="TRANSCRIPTIONAL REGULATOR-RELATED"/>
    <property type="match status" value="1"/>
</dbReference>
<dbReference type="Gene3D" id="2.40.50.1020">
    <property type="entry name" value="LytTr DNA-binding domain"/>
    <property type="match status" value="1"/>
</dbReference>
<dbReference type="EMBL" id="JAPFQN010000010">
    <property type="protein sequence ID" value="MCX2745440.1"/>
    <property type="molecule type" value="Genomic_DNA"/>
</dbReference>
<keyword evidence="1" id="KW-0472">Membrane</keyword>
<gene>
    <name evidence="3" type="ORF">OO013_16290</name>
</gene>
<sequence>MKGILNSLTSVNFFSLPENQTKNKRILYWLTITVTLFAFLEFSQDFIESFLNNSHFSIIQSLSYKLFWFVFIPFIFLFLRLQNKYQLNKSRKKVLLTIPLLIIVITLFHLLVFSLLLYFISFTVYDKPWPLTLLLTQKLSTRLYLGLSFYIIFSFIYYYFDQKVIKNEDQKSNLKTFPIKCGSKTTLLDTQKIYWIVSDGPYLEVNTPENKHVILGSLKNIIKSLPGNFSRIHKSTIVNTDQIVSSKSRGNGDYDLVLKCGKTVRLSRNYAKPLKDILH</sequence>
<comment type="caution">
    <text evidence="3">The sequence shown here is derived from an EMBL/GenBank/DDBJ whole genome shotgun (WGS) entry which is preliminary data.</text>
</comment>
<dbReference type="Pfam" id="PF04397">
    <property type="entry name" value="LytTR"/>
    <property type="match status" value="1"/>
</dbReference>